<dbReference type="Proteomes" id="UP000515512">
    <property type="component" value="Chromosome"/>
</dbReference>
<evidence type="ECO:0000313" key="1">
    <source>
        <dbReference type="EMBL" id="QLY32704.1"/>
    </source>
</evidence>
<accession>A0A7D6Z6D6</accession>
<dbReference type="KEGG" id="nhu:H0264_11015"/>
<dbReference type="AlphaFoldDB" id="A0A7D6Z6D6"/>
<evidence type="ECO:0000313" key="2">
    <source>
        <dbReference type="Proteomes" id="UP000515512"/>
    </source>
</evidence>
<gene>
    <name evidence="1" type="ORF">H0264_11015</name>
</gene>
<protein>
    <submittedName>
        <fullName evidence="1">Uncharacterized protein</fullName>
    </submittedName>
</protein>
<reference evidence="1 2" key="1">
    <citation type="submission" date="2020-07" db="EMBL/GenBank/DDBJ databases">
        <authorList>
            <person name="Zhuang K."/>
            <person name="Ran Y."/>
        </authorList>
    </citation>
    <scope>NUCLEOTIDE SEQUENCE [LARGE SCALE GENOMIC DNA]</scope>
    <source>
        <strain evidence="1 2">WCH-YHL-001</strain>
    </source>
</reference>
<organism evidence="1 2">
    <name type="scientific">Nocardia huaxiensis</name>
    <dbReference type="NCBI Taxonomy" id="2755382"/>
    <lineage>
        <taxon>Bacteria</taxon>
        <taxon>Bacillati</taxon>
        <taxon>Actinomycetota</taxon>
        <taxon>Actinomycetes</taxon>
        <taxon>Mycobacteriales</taxon>
        <taxon>Nocardiaceae</taxon>
        <taxon>Nocardia</taxon>
    </lineage>
</organism>
<name>A0A7D6Z6D6_9NOCA</name>
<sequence>MRLDTAIHECHSTWVAKLETELHRGSEAFQYRVAQVVVDASEVRQQAHGADILAENPRGELSSVIGMHDPANALFDSVCRSLPPPWSVLVGRAGFM</sequence>
<proteinExistence type="predicted"/>
<keyword evidence="2" id="KW-1185">Reference proteome</keyword>
<dbReference type="EMBL" id="CP059399">
    <property type="protein sequence ID" value="QLY32704.1"/>
    <property type="molecule type" value="Genomic_DNA"/>
</dbReference>